<dbReference type="NCBIfam" id="TIGR00138">
    <property type="entry name" value="rsmG_gidB"/>
    <property type="match status" value="1"/>
</dbReference>
<feature type="region of interest" description="Disordered" evidence="7">
    <location>
        <begin position="1"/>
        <end position="21"/>
    </location>
</feature>
<dbReference type="InterPro" id="IPR003682">
    <property type="entry name" value="rRNA_ssu_MeTfrase_G"/>
</dbReference>
<dbReference type="InterPro" id="IPR029063">
    <property type="entry name" value="SAM-dependent_MTases_sf"/>
</dbReference>
<name>A0ABR9RXQ3_9ACTN</name>
<evidence type="ECO:0000256" key="3">
    <source>
        <dbReference type="ARBA" id="ARBA00022603"/>
    </source>
</evidence>
<keyword evidence="9" id="KW-1185">Reference proteome</keyword>
<comment type="subcellular location">
    <subcellularLocation>
        <location evidence="6">Cytoplasm</location>
    </subcellularLocation>
</comment>
<comment type="similarity">
    <text evidence="6">Belongs to the methyltransferase superfamily. RNA methyltransferase RsmG family.</text>
</comment>
<feature type="binding site" evidence="6">
    <location>
        <position position="146"/>
    </location>
    <ligand>
        <name>S-adenosyl-L-methionine</name>
        <dbReference type="ChEBI" id="CHEBI:59789"/>
    </ligand>
</feature>
<sequence>MSTGTDDTPPLPSPPESVRGVCPSERLPLLEEYAQRLATDGVVRGLIGPREVPRIWDRHVANSAILATVIPDGVTVCDIGSGAGLPGLVVAIVRPDLRVTLVEPLLRRTTFLDEVVEALGLENVEVIRGRADALHGERTFDLVTSRAVAPLDRLLEWSMPLVAPEGELLALKGSSIVEEIESARSVLKKYRCDEPTVIELGGGVLESPTHAVRVSWADPSALPLHLIRGRGAKDAGSKAAGPKSSSSKSAGPKSEGSAGAGSKKARRRR</sequence>
<proteinExistence type="inferred from homology"/>
<dbReference type="Proteomes" id="UP000756387">
    <property type="component" value="Unassembled WGS sequence"/>
</dbReference>
<gene>
    <name evidence="6 8" type="primary">rsmG</name>
    <name evidence="8" type="ORF">IEQ44_14965</name>
</gene>
<keyword evidence="5 6" id="KW-0949">S-adenosyl-L-methionine</keyword>
<evidence type="ECO:0000313" key="9">
    <source>
        <dbReference type="Proteomes" id="UP000756387"/>
    </source>
</evidence>
<protein>
    <recommendedName>
        <fullName evidence="6">Ribosomal RNA small subunit methyltransferase G</fullName>
        <ecNumber evidence="6">2.1.1.-</ecNumber>
    </recommendedName>
    <alternativeName>
        <fullName evidence="6">16S rRNA 7-methylguanosine methyltransferase</fullName>
        <shortName evidence="6">16S rRNA m7G methyltransferase</shortName>
    </alternativeName>
</protein>
<dbReference type="Pfam" id="PF02527">
    <property type="entry name" value="GidB"/>
    <property type="match status" value="1"/>
</dbReference>
<feature type="region of interest" description="Disordered" evidence="7">
    <location>
        <begin position="229"/>
        <end position="269"/>
    </location>
</feature>
<evidence type="ECO:0000313" key="8">
    <source>
        <dbReference type="EMBL" id="MBE7325950.1"/>
    </source>
</evidence>
<dbReference type="EMBL" id="JADCSA010000020">
    <property type="protein sequence ID" value="MBE7325950.1"/>
    <property type="molecule type" value="Genomic_DNA"/>
</dbReference>
<dbReference type="EC" id="2.1.1.-" evidence="6"/>
<keyword evidence="4 6" id="KW-0808">Transferase</keyword>
<keyword evidence="3 6" id="KW-0489">Methyltransferase</keyword>
<evidence type="ECO:0000256" key="6">
    <source>
        <dbReference type="HAMAP-Rule" id="MF_00074"/>
    </source>
</evidence>
<dbReference type="CDD" id="cd02440">
    <property type="entry name" value="AdoMet_MTases"/>
    <property type="match status" value="1"/>
</dbReference>
<accession>A0ABR9RXQ3</accession>
<evidence type="ECO:0000256" key="4">
    <source>
        <dbReference type="ARBA" id="ARBA00022679"/>
    </source>
</evidence>
<evidence type="ECO:0000256" key="5">
    <source>
        <dbReference type="ARBA" id="ARBA00022691"/>
    </source>
</evidence>
<keyword evidence="2 6" id="KW-0698">rRNA processing</keyword>
<feature type="compositionally biased region" description="Low complexity" evidence="7">
    <location>
        <begin position="237"/>
        <end position="262"/>
    </location>
</feature>
<reference evidence="8 9" key="1">
    <citation type="submission" date="2020-10" db="EMBL/GenBank/DDBJ databases">
        <title>Nocardioides sp. isolated from sludge.</title>
        <authorList>
            <person name="Zhang X."/>
        </authorList>
    </citation>
    <scope>NUCLEOTIDE SEQUENCE [LARGE SCALE GENOMIC DNA]</scope>
    <source>
        <strain evidence="8 9">Y6</strain>
    </source>
</reference>
<feature type="binding site" evidence="6">
    <location>
        <position position="80"/>
    </location>
    <ligand>
        <name>S-adenosyl-L-methionine</name>
        <dbReference type="ChEBI" id="CHEBI:59789"/>
    </ligand>
</feature>
<dbReference type="PANTHER" id="PTHR31760:SF0">
    <property type="entry name" value="S-ADENOSYL-L-METHIONINE-DEPENDENT METHYLTRANSFERASES SUPERFAMILY PROTEIN"/>
    <property type="match status" value="1"/>
</dbReference>
<dbReference type="PANTHER" id="PTHR31760">
    <property type="entry name" value="S-ADENOSYL-L-METHIONINE-DEPENDENT METHYLTRANSFERASES SUPERFAMILY PROTEIN"/>
    <property type="match status" value="1"/>
</dbReference>
<evidence type="ECO:0000256" key="1">
    <source>
        <dbReference type="ARBA" id="ARBA00022490"/>
    </source>
</evidence>
<dbReference type="Gene3D" id="3.40.50.150">
    <property type="entry name" value="Vaccinia Virus protein VP39"/>
    <property type="match status" value="1"/>
</dbReference>
<dbReference type="HAMAP" id="MF_00074">
    <property type="entry name" value="16SrRNA_methyltr_G"/>
    <property type="match status" value="1"/>
</dbReference>
<evidence type="ECO:0000256" key="2">
    <source>
        <dbReference type="ARBA" id="ARBA00022552"/>
    </source>
</evidence>
<comment type="caution">
    <text evidence="6">Lacks conserved residue(s) required for the propagation of feature annotation.</text>
</comment>
<organism evidence="8 9">
    <name type="scientific">Nocardioides malaquae</name>
    <dbReference type="NCBI Taxonomy" id="2773426"/>
    <lineage>
        <taxon>Bacteria</taxon>
        <taxon>Bacillati</taxon>
        <taxon>Actinomycetota</taxon>
        <taxon>Actinomycetes</taxon>
        <taxon>Propionibacteriales</taxon>
        <taxon>Nocardioidaceae</taxon>
        <taxon>Nocardioides</taxon>
    </lineage>
</organism>
<comment type="caution">
    <text evidence="8">The sequence shown here is derived from an EMBL/GenBank/DDBJ whole genome shotgun (WGS) entry which is preliminary data.</text>
</comment>
<keyword evidence="1 6" id="KW-0963">Cytoplasm</keyword>
<evidence type="ECO:0000256" key="7">
    <source>
        <dbReference type="SAM" id="MobiDB-lite"/>
    </source>
</evidence>
<feature type="binding site" evidence="6">
    <location>
        <position position="85"/>
    </location>
    <ligand>
        <name>S-adenosyl-L-methionine</name>
        <dbReference type="ChEBI" id="CHEBI:59789"/>
    </ligand>
</feature>
<dbReference type="SUPFAM" id="SSF53335">
    <property type="entry name" value="S-adenosyl-L-methionine-dependent methyltransferases"/>
    <property type="match status" value="1"/>
</dbReference>
<comment type="function">
    <text evidence="6">Specifically methylates the N7 position of a guanine in 16S rRNA.</text>
</comment>